<feature type="compositionally biased region" description="Low complexity" evidence="1">
    <location>
        <begin position="30"/>
        <end position="43"/>
    </location>
</feature>
<feature type="compositionally biased region" description="Polar residues" evidence="1">
    <location>
        <begin position="64"/>
        <end position="73"/>
    </location>
</feature>
<evidence type="ECO:0000256" key="1">
    <source>
        <dbReference type="SAM" id="MobiDB-lite"/>
    </source>
</evidence>
<keyword evidence="3" id="KW-1185">Reference proteome</keyword>
<proteinExistence type="predicted"/>
<gene>
    <name evidence="2" type="ORF">CONCODRAFT_68624</name>
</gene>
<reference evidence="2 3" key="1">
    <citation type="journal article" date="2015" name="Genome Biol. Evol.">
        <title>Phylogenomic analyses indicate that early fungi evolved digesting cell walls of algal ancestors of land plants.</title>
        <authorList>
            <person name="Chang Y."/>
            <person name="Wang S."/>
            <person name="Sekimoto S."/>
            <person name="Aerts A.L."/>
            <person name="Choi C."/>
            <person name="Clum A."/>
            <person name="LaButti K.M."/>
            <person name="Lindquist E.A."/>
            <person name="Yee Ngan C."/>
            <person name="Ohm R.A."/>
            <person name="Salamov A.A."/>
            <person name="Grigoriev I.V."/>
            <person name="Spatafora J.W."/>
            <person name="Berbee M.L."/>
        </authorList>
    </citation>
    <scope>NUCLEOTIDE SEQUENCE [LARGE SCALE GENOMIC DNA]</scope>
    <source>
        <strain evidence="2 3">NRRL 28638</strain>
    </source>
</reference>
<protein>
    <submittedName>
        <fullName evidence="2">Uncharacterized protein</fullName>
    </submittedName>
</protein>
<evidence type="ECO:0000313" key="3">
    <source>
        <dbReference type="Proteomes" id="UP000070444"/>
    </source>
</evidence>
<dbReference type="AlphaFoldDB" id="A0A137PDB1"/>
<evidence type="ECO:0000313" key="2">
    <source>
        <dbReference type="EMBL" id="KXN72996.1"/>
    </source>
</evidence>
<feature type="compositionally biased region" description="Basic and acidic residues" evidence="1">
    <location>
        <begin position="49"/>
        <end position="60"/>
    </location>
</feature>
<accession>A0A137PDB1</accession>
<dbReference type="Proteomes" id="UP000070444">
    <property type="component" value="Unassembled WGS sequence"/>
</dbReference>
<sequence>MAKKSNKSPSSQLEEENSSERDNLVSNKNSPSTSSTLRSPTASVQPSPEENKNGVTREFEGNESDSNSSCLTDFSNDESEEIILDRKELRQCQDDFKNLELEYAQVKQLFYQAKVLCIEAENEMINRGKCPDYIEESQFAYAKSRRVIRKAGIERVFKIWHLEKDIHYSYSSANAQYHYSAMNFSARRTKNLYLMKTQYERAITKIKKIQDARNAKLMQNGKNPKSVVTTSLPSLPPINDNIPPPRLVFPESIHVPLPMPLSKPVRPIDPILKPPAPYIGHSIDVGPDVYVSKGTLSYFGHEITPGMPLIVTDPEKKTYQASFVENKYEYIVIQLHSGDRVNIPLRDLALRHCKLELPIR</sequence>
<feature type="region of interest" description="Disordered" evidence="1">
    <location>
        <begin position="1"/>
        <end position="73"/>
    </location>
</feature>
<name>A0A137PDB1_CONC2</name>
<organism evidence="2 3">
    <name type="scientific">Conidiobolus coronatus (strain ATCC 28846 / CBS 209.66 / NRRL 28638)</name>
    <name type="common">Delacroixia coronata</name>
    <dbReference type="NCBI Taxonomy" id="796925"/>
    <lineage>
        <taxon>Eukaryota</taxon>
        <taxon>Fungi</taxon>
        <taxon>Fungi incertae sedis</taxon>
        <taxon>Zoopagomycota</taxon>
        <taxon>Entomophthoromycotina</taxon>
        <taxon>Entomophthoromycetes</taxon>
        <taxon>Entomophthorales</taxon>
        <taxon>Ancylistaceae</taxon>
        <taxon>Conidiobolus</taxon>
    </lineage>
</organism>
<dbReference type="EMBL" id="KQ964443">
    <property type="protein sequence ID" value="KXN72996.1"/>
    <property type="molecule type" value="Genomic_DNA"/>
</dbReference>